<proteinExistence type="predicted"/>
<evidence type="ECO:0000313" key="1">
    <source>
        <dbReference type="EMBL" id="CAA9377122.1"/>
    </source>
</evidence>
<accession>A0A6J4N4G8</accession>
<gene>
    <name evidence="1" type="ORF">AVDCRST_MAG66-24</name>
</gene>
<dbReference type="EMBL" id="CADCUS010000004">
    <property type="protein sequence ID" value="CAA9377122.1"/>
    <property type="molecule type" value="Genomic_DNA"/>
</dbReference>
<reference evidence="1" key="1">
    <citation type="submission" date="2020-02" db="EMBL/GenBank/DDBJ databases">
        <authorList>
            <person name="Meier V. D."/>
        </authorList>
    </citation>
    <scope>NUCLEOTIDE SEQUENCE</scope>
    <source>
        <strain evidence="1">AVDCRST_MAG66</strain>
    </source>
</reference>
<protein>
    <submittedName>
        <fullName evidence="1">Uncharacterized protein</fullName>
    </submittedName>
</protein>
<organism evidence="1">
    <name type="scientific">uncultured Pseudonocardia sp</name>
    <dbReference type="NCBI Taxonomy" id="211455"/>
    <lineage>
        <taxon>Bacteria</taxon>
        <taxon>Bacillati</taxon>
        <taxon>Actinomycetota</taxon>
        <taxon>Actinomycetes</taxon>
        <taxon>Pseudonocardiales</taxon>
        <taxon>Pseudonocardiaceae</taxon>
        <taxon>Pseudonocardia</taxon>
        <taxon>environmental samples</taxon>
    </lineage>
</organism>
<dbReference type="AlphaFoldDB" id="A0A6J4N4G8"/>
<name>A0A6J4N4G8_9PSEU</name>
<sequence length="48" mass="5032">MGGVTTAAGGRAPHPERLFRVNDRTGTARSCLAVTRLSPVRGPHTMDG</sequence>